<protein>
    <submittedName>
        <fullName evidence="1">Uncharacterized protein</fullName>
    </submittedName>
</protein>
<proteinExistence type="predicted"/>
<dbReference type="EMBL" id="CP011924">
    <property type="protein sequence ID" value="ATD07609.1"/>
    <property type="molecule type" value="Genomic_DNA"/>
</dbReference>
<sequence length="47" mass="5335">MTSLFNLRYKRAVIALFQDKSIPASISLIPKQTLFLIKLQKSPSNVD</sequence>
<evidence type="ECO:0000313" key="1">
    <source>
        <dbReference type="EMBL" id="ATD07609.1"/>
    </source>
</evidence>
<dbReference type="Proteomes" id="UP000016521">
    <property type="component" value="Chromosome I"/>
</dbReference>
<gene>
    <name evidence="1" type="ORF">PPIS_a2686</name>
</gene>
<keyword evidence="2" id="KW-1185">Reference proteome</keyword>
<accession>A0ABN5CFJ6</accession>
<reference evidence="1 2" key="1">
    <citation type="submission" date="2015-06" db="EMBL/GenBank/DDBJ databases">
        <authorList>
            <person name="Xie B.-B."/>
            <person name="Rong J.-C."/>
            <person name="Qin Q.-L."/>
            <person name="Zhang Y.-Z."/>
        </authorList>
    </citation>
    <scope>NUCLEOTIDE SEQUENCE [LARGE SCALE GENOMIC DNA]</scope>
    <source>
        <strain evidence="1 2">JCM 20779</strain>
    </source>
</reference>
<name>A0ABN5CFJ6_PSEO7</name>
<organism evidence="1 2">
    <name type="scientific">Pseudoalteromonas piscicida</name>
    <dbReference type="NCBI Taxonomy" id="43662"/>
    <lineage>
        <taxon>Bacteria</taxon>
        <taxon>Pseudomonadati</taxon>
        <taxon>Pseudomonadota</taxon>
        <taxon>Gammaproteobacteria</taxon>
        <taxon>Alteromonadales</taxon>
        <taxon>Pseudoalteromonadaceae</taxon>
        <taxon>Pseudoalteromonas</taxon>
    </lineage>
</organism>
<evidence type="ECO:0000313" key="2">
    <source>
        <dbReference type="Proteomes" id="UP000016521"/>
    </source>
</evidence>